<accession>A0A5J9TRV1</accession>
<sequence>MVEASGSITTVDNTSLDESKIYLIFCIPGTCDYFDGEDKDCYCCKDFSRKENCHMTMEECRAKCNYNYSQGAMQTRAVLNKDT</sequence>
<reference evidence="1 2" key="1">
    <citation type="journal article" date="2019" name="Sci. Rep.">
        <title>A high-quality genome of Eragrostis curvula grass provides insights into Poaceae evolution and supports new strategies to enhance forage quality.</title>
        <authorList>
            <person name="Carballo J."/>
            <person name="Santos B.A.C.M."/>
            <person name="Zappacosta D."/>
            <person name="Garbus I."/>
            <person name="Selva J.P."/>
            <person name="Gallo C.A."/>
            <person name="Diaz A."/>
            <person name="Albertini E."/>
            <person name="Caccamo M."/>
            <person name="Echenique V."/>
        </authorList>
    </citation>
    <scope>NUCLEOTIDE SEQUENCE [LARGE SCALE GENOMIC DNA]</scope>
    <source>
        <strain evidence="2">cv. Victoria</strain>
        <tissue evidence="1">Leaf</tissue>
    </source>
</reference>
<organism evidence="1 2">
    <name type="scientific">Eragrostis curvula</name>
    <name type="common">weeping love grass</name>
    <dbReference type="NCBI Taxonomy" id="38414"/>
    <lineage>
        <taxon>Eukaryota</taxon>
        <taxon>Viridiplantae</taxon>
        <taxon>Streptophyta</taxon>
        <taxon>Embryophyta</taxon>
        <taxon>Tracheophyta</taxon>
        <taxon>Spermatophyta</taxon>
        <taxon>Magnoliopsida</taxon>
        <taxon>Liliopsida</taxon>
        <taxon>Poales</taxon>
        <taxon>Poaceae</taxon>
        <taxon>PACMAD clade</taxon>
        <taxon>Chloridoideae</taxon>
        <taxon>Eragrostideae</taxon>
        <taxon>Eragrostidinae</taxon>
        <taxon>Eragrostis</taxon>
    </lineage>
</organism>
<dbReference type="AlphaFoldDB" id="A0A5J9TRV1"/>
<evidence type="ECO:0000313" key="2">
    <source>
        <dbReference type="Proteomes" id="UP000324897"/>
    </source>
</evidence>
<name>A0A5J9TRV1_9POAL</name>
<keyword evidence="2" id="KW-1185">Reference proteome</keyword>
<gene>
    <name evidence="1" type="ORF">EJB05_37387</name>
</gene>
<dbReference type="EMBL" id="RWGY01000031">
    <property type="protein sequence ID" value="TVU13947.1"/>
    <property type="molecule type" value="Genomic_DNA"/>
</dbReference>
<proteinExistence type="predicted"/>
<comment type="caution">
    <text evidence="1">The sequence shown here is derived from an EMBL/GenBank/DDBJ whole genome shotgun (WGS) entry which is preliminary data.</text>
</comment>
<evidence type="ECO:0008006" key="3">
    <source>
        <dbReference type="Google" id="ProtNLM"/>
    </source>
</evidence>
<dbReference type="Gramene" id="TVU13947">
    <property type="protein sequence ID" value="TVU13947"/>
    <property type="gene ID" value="EJB05_37387"/>
</dbReference>
<dbReference type="OrthoDB" id="691434at2759"/>
<evidence type="ECO:0000313" key="1">
    <source>
        <dbReference type="EMBL" id="TVU13947.1"/>
    </source>
</evidence>
<feature type="non-terminal residue" evidence="1">
    <location>
        <position position="1"/>
    </location>
</feature>
<protein>
    <recommendedName>
        <fullName evidence="3">Embryo surrounding factor 1 brassicaceae domain-containing protein</fullName>
    </recommendedName>
</protein>
<dbReference type="Proteomes" id="UP000324897">
    <property type="component" value="Unassembled WGS sequence"/>
</dbReference>